<dbReference type="Gene3D" id="2.60.40.790">
    <property type="match status" value="1"/>
</dbReference>
<gene>
    <name evidence="3" type="primary">SGT1B_2</name>
    <name evidence="3" type="ORF">g.124672</name>
</gene>
<protein>
    <submittedName>
        <fullName evidence="3">Protein SGT1 B</fullName>
    </submittedName>
</protein>
<organism evidence="3">
    <name type="scientific">Anthurium amnicola</name>
    <dbReference type="NCBI Taxonomy" id="1678845"/>
    <lineage>
        <taxon>Eukaryota</taxon>
        <taxon>Viridiplantae</taxon>
        <taxon>Streptophyta</taxon>
        <taxon>Embryophyta</taxon>
        <taxon>Tracheophyta</taxon>
        <taxon>Spermatophyta</taxon>
        <taxon>Magnoliopsida</taxon>
        <taxon>Liliopsida</taxon>
        <taxon>Araceae</taxon>
        <taxon>Pothoideae</taxon>
        <taxon>Potheae</taxon>
        <taxon>Anthurium</taxon>
    </lineage>
</organism>
<dbReference type="PANTHER" id="PTHR45862">
    <property type="entry name" value="PROTEIN SGT1 HOMOLOG"/>
    <property type="match status" value="1"/>
</dbReference>
<dbReference type="EMBL" id="GDJX01027406">
    <property type="protein sequence ID" value="JAT40530.1"/>
    <property type="molecule type" value="Transcribed_RNA"/>
</dbReference>
<evidence type="ECO:0000313" key="3">
    <source>
        <dbReference type="EMBL" id="JAT40530.1"/>
    </source>
</evidence>
<accession>A0A1D1XDP3</accession>
<feature type="domain" description="SGS" evidence="2">
    <location>
        <begin position="56"/>
        <end position="146"/>
    </location>
</feature>
<dbReference type="Pfam" id="PF05002">
    <property type="entry name" value="SGS"/>
    <property type="match status" value="1"/>
</dbReference>
<dbReference type="InterPro" id="IPR044563">
    <property type="entry name" value="Sgt1-like"/>
</dbReference>
<evidence type="ECO:0000256" key="1">
    <source>
        <dbReference type="SAM" id="MobiDB-lite"/>
    </source>
</evidence>
<evidence type="ECO:0000259" key="2">
    <source>
        <dbReference type="PROSITE" id="PS51048"/>
    </source>
</evidence>
<sequence length="146" mass="16883">MLVQINPRKCRYTVQSLKIEIHLSKADPITWTSLEFTNDKPVPEKINVSSVPNKPMYPSSKSRTDWDKLEAHVKKEEKEEKLEGDAALNKLFRDIYRDADPDMRRAMQKSFVESNGTVLSTNWKEVGAKKVEGTPPDGMELKKWEY</sequence>
<dbReference type="SUPFAM" id="SSF49764">
    <property type="entry name" value="HSP20-like chaperones"/>
    <property type="match status" value="1"/>
</dbReference>
<dbReference type="InterPro" id="IPR007699">
    <property type="entry name" value="SGS_dom"/>
</dbReference>
<proteinExistence type="predicted"/>
<dbReference type="AlphaFoldDB" id="A0A1D1XDP3"/>
<name>A0A1D1XDP3_9ARAE</name>
<dbReference type="InterPro" id="IPR008978">
    <property type="entry name" value="HSP20-like_chaperone"/>
</dbReference>
<feature type="region of interest" description="Disordered" evidence="1">
    <location>
        <begin position="45"/>
        <end position="64"/>
    </location>
</feature>
<reference evidence="3" key="1">
    <citation type="submission" date="2015-07" db="EMBL/GenBank/DDBJ databases">
        <title>Transcriptome Assembly of Anthurium amnicola.</title>
        <authorList>
            <person name="Suzuki J."/>
        </authorList>
    </citation>
    <scope>NUCLEOTIDE SEQUENCE</scope>
</reference>
<dbReference type="GO" id="GO:0051087">
    <property type="term" value="F:protein-folding chaperone binding"/>
    <property type="evidence" value="ECO:0007669"/>
    <property type="project" value="InterPro"/>
</dbReference>
<dbReference type="PROSITE" id="PS51048">
    <property type="entry name" value="SGS"/>
    <property type="match status" value="1"/>
</dbReference>